<feature type="repeat" description="PPR" evidence="2">
    <location>
        <begin position="645"/>
        <end position="679"/>
    </location>
</feature>
<keyword evidence="5" id="KW-1185">Reference proteome</keyword>
<sequence>MDKVTEPESGDQAIDSFNLSPYLRLESDLPGSVEMSPENLEKSFCSDLNSTHSSAAEAAKFGLISLLASHRNPEISLFSSKGFSEISRLINGRALQCFCLRHASNLSVFHINTLLSMYFRFGKPSIALNLFDKMPVRNHASWNTVISGCVRAGRSSVAVDLFRKMREEGGDSNGFMLASLVTACTRDKDMVSRGTQIHGFVLKLGLMSNVYVGTALLHLYGNNDLLTDAQRFFQEMPEKNVVTWTALMVSYSANSQPSEAVRAYRNMRLEGVVCNENSYATVISSCGSLQSEILSSQILAHVVVSGFEAEVSVANSLLTLFGNAGNVDEAEQLFLRMTERDTISWNSLLSVYLHEGMCEEALLCFARMRRSNFKPDATTFSCTISACANVDHEKWGRGLHSSVMKNNLESSPSVCNALISTYSAFGKTTDAEMLFRGMPAKDAISWNTMMRSYGQSGDVVGAIKLFSEMLRLSIECNHVTFATALAACAGQECLSDGKMIHALVMIIGLGESLLVANSLITMYSKCRAMREAERVFLTMPDCDLITWNSIIGGYVEDEDKNMVIQTLNHMRRAGFSANYITVLNVLGVFSTPHDLRDLGRPLHAHAISEGLEVDEFVLNSLITMYANCGDLESGEYIFDRISGKNVVSWNALIASKARHGQGEDAMKHFKEMFSAGMELDQFSLSGGLSASACLASRDEGRQIHSLIIKLGFCSDPHVVNASMDMYGKCGRMDDVLKLLPEPSQRSRLSWNIMISCYARHGQLLEAEETFGKMLLVGPKPDHVTFVSLLAACNHAGLVEKGLEYYNMMSSEFGISPRIEHCACIIDLLGRSGRLAEAEKFAGDMPVTPNGLIWRSLLSASRTHRRLDIGEKAARHLLQLNPSDDSAYVLLANAYALSGKWADVESLRARMSSIDLKKREACSWIQVKNKVSRFGAGDKSHPQAEEVYSKLEWMLELVKEAGYVADTSQELHDTDEEQKECSLWSHSEKLALAFGLMAVPEGCPITVFKNLRVCGDCHLVYKLVSGTVESEIVLRDPYRFHHFRGGACSCSDYW</sequence>
<feature type="repeat" description="PPR" evidence="2">
    <location>
        <begin position="442"/>
        <end position="476"/>
    </location>
</feature>
<dbReference type="InterPro" id="IPR032867">
    <property type="entry name" value="DYW_dom"/>
</dbReference>
<dbReference type="Pfam" id="PF13041">
    <property type="entry name" value="PPR_2"/>
    <property type="match status" value="4"/>
</dbReference>
<evidence type="ECO:0000256" key="2">
    <source>
        <dbReference type="PROSITE-ProRule" id="PRU00708"/>
    </source>
</evidence>
<dbReference type="Pfam" id="PF01535">
    <property type="entry name" value="PPR"/>
    <property type="match status" value="8"/>
</dbReference>
<keyword evidence="1" id="KW-0677">Repeat</keyword>
<feature type="repeat" description="PPR" evidence="2">
    <location>
        <begin position="746"/>
        <end position="780"/>
    </location>
</feature>
<evidence type="ECO:0000256" key="1">
    <source>
        <dbReference type="ARBA" id="ARBA00022737"/>
    </source>
</evidence>
<organism evidence="4 5">
    <name type="scientific">Platanthera guangdongensis</name>
    <dbReference type="NCBI Taxonomy" id="2320717"/>
    <lineage>
        <taxon>Eukaryota</taxon>
        <taxon>Viridiplantae</taxon>
        <taxon>Streptophyta</taxon>
        <taxon>Embryophyta</taxon>
        <taxon>Tracheophyta</taxon>
        <taxon>Spermatophyta</taxon>
        <taxon>Magnoliopsida</taxon>
        <taxon>Liliopsida</taxon>
        <taxon>Asparagales</taxon>
        <taxon>Orchidaceae</taxon>
        <taxon>Orchidoideae</taxon>
        <taxon>Orchideae</taxon>
        <taxon>Orchidinae</taxon>
        <taxon>Platanthera</taxon>
    </lineage>
</organism>
<dbReference type="PANTHER" id="PTHR24015">
    <property type="entry name" value="OS07G0578800 PROTEIN-RELATED"/>
    <property type="match status" value="1"/>
</dbReference>
<dbReference type="Proteomes" id="UP001412067">
    <property type="component" value="Unassembled WGS sequence"/>
</dbReference>
<evidence type="ECO:0000259" key="3">
    <source>
        <dbReference type="Pfam" id="PF14432"/>
    </source>
</evidence>
<gene>
    <name evidence="4" type="primary">PCMP-H42</name>
    <name evidence="4" type="ORF">KSP40_PGU015860</name>
</gene>
<reference evidence="4 5" key="1">
    <citation type="journal article" date="2022" name="Nat. Plants">
        <title>Genomes of leafy and leafless Platanthera orchids illuminate the evolution of mycoheterotrophy.</title>
        <authorList>
            <person name="Li M.H."/>
            <person name="Liu K.W."/>
            <person name="Li Z."/>
            <person name="Lu H.C."/>
            <person name="Ye Q.L."/>
            <person name="Zhang D."/>
            <person name="Wang J.Y."/>
            <person name="Li Y.F."/>
            <person name="Zhong Z.M."/>
            <person name="Liu X."/>
            <person name="Yu X."/>
            <person name="Liu D.K."/>
            <person name="Tu X.D."/>
            <person name="Liu B."/>
            <person name="Hao Y."/>
            <person name="Liao X.Y."/>
            <person name="Jiang Y.T."/>
            <person name="Sun W.H."/>
            <person name="Chen J."/>
            <person name="Chen Y.Q."/>
            <person name="Ai Y."/>
            <person name="Zhai J.W."/>
            <person name="Wu S.S."/>
            <person name="Zhou Z."/>
            <person name="Hsiao Y.Y."/>
            <person name="Wu W.L."/>
            <person name="Chen Y.Y."/>
            <person name="Lin Y.F."/>
            <person name="Hsu J.L."/>
            <person name="Li C.Y."/>
            <person name="Wang Z.W."/>
            <person name="Zhao X."/>
            <person name="Zhong W.Y."/>
            <person name="Ma X.K."/>
            <person name="Ma L."/>
            <person name="Huang J."/>
            <person name="Chen G.Z."/>
            <person name="Huang M.Z."/>
            <person name="Huang L."/>
            <person name="Peng D.H."/>
            <person name="Luo Y.B."/>
            <person name="Zou S.Q."/>
            <person name="Chen S.P."/>
            <person name="Lan S."/>
            <person name="Tsai W.C."/>
            <person name="Van de Peer Y."/>
            <person name="Liu Z.J."/>
        </authorList>
    </citation>
    <scope>NUCLEOTIDE SEQUENCE [LARGE SCALE GENOMIC DNA]</scope>
    <source>
        <strain evidence="4">Lor288</strain>
    </source>
</reference>
<accession>A0ABR2N4S2</accession>
<proteinExistence type="predicted"/>
<feature type="repeat" description="PPR" evidence="2">
    <location>
        <begin position="138"/>
        <end position="172"/>
    </location>
</feature>
<feature type="repeat" description="PPR" evidence="2">
    <location>
        <begin position="543"/>
        <end position="577"/>
    </location>
</feature>
<protein>
    <submittedName>
        <fullName evidence="4">Pentatricopeptide repeat-containing protein</fullName>
    </submittedName>
</protein>
<dbReference type="PANTHER" id="PTHR24015:SF1903">
    <property type="entry name" value="OS05G0305300 PROTEIN"/>
    <property type="match status" value="1"/>
</dbReference>
<dbReference type="InterPro" id="IPR002885">
    <property type="entry name" value="PPR_rpt"/>
</dbReference>
<evidence type="ECO:0000313" key="4">
    <source>
        <dbReference type="EMBL" id="KAK8971144.1"/>
    </source>
</evidence>
<name>A0ABR2N4S2_9ASPA</name>
<feature type="repeat" description="PPR" evidence="2">
    <location>
        <begin position="240"/>
        <end position="274"/>
    </location>
</feature>
<dbReference type="Pfam" id="PF20431">
    <property type="entry name" value="E_motif"/>
    <property type="match status" value="1"/>
</dbReference>
<dbReference type="InterPro" id="IPR046960">
    <property type="entry name" value="PPR_At4g14850-like_plant"/>
</dbReference>
<dbReference type="InterPro" id="IPR046848">
    <property type="entry name" value="E_motif"/>
</dbReference>
<feature type="domain" description="DYW" evidence="3">
    <location>
        <begin position="961"/>
        <end position="1053"/>
    </location>
</feature>
<dbReference type="InterPro" id="IPR011990">
    <property type="entry name" value="TPR-like_helical_dom_sf"/>
</dbReference>
<dbReference type="Gene3D" id="1.25.40.10">
    <property type="entry name" value="Tetratricopeptide repeat domain"/>
    <property type="match status" value="8"/>
</dbReference>
<dbReference type="NCBIfam" id="TIGR00756">
    <property type="entry name" value="PPR"/>
    <property type="match status" value="7"/>
</dbReference>
<dbReference type="PROSITE" id="PS51375">
    <property type="entry name" value="PPR"/>
    <property type="match status" value="7"/>
</dbReference>
<evidence type="ECO:0000313" key="5">
    <source>
        <dbReference type="Proteomes" id="UP001412067"/>
    </source>
</evidence>
<dbReference type="EMBL" id="JBBWWR010000001">
    <property type="protein sequence ID" value="KAK8971144.1"/>
    <property type="molecule type" value="Genomic_DNA"/>
</dbReference>
<dbReference type="SUPFAM" id="SSF48452">
    <property type="entry name" value="TPR-like"/>
    <property type="match status" value="1"/>
</dbReference>
<comment type="caution">
    <text evidence="4">The sequence shown here is derived from an EMBL/GenBank/DDBJ whole genome shotgun (WGS) entry which is preliminary data.</text>
</comment>
<feature type="repeat" description="PPR" evidence="2">
    <location>
        <begin position="341"/>
        <end position="375"/>
    </location>
</feature>
<dbReference type="Pfam" id="PF14432">
    <property type="entry name" value="DYW_deaminase"/>
    <property type="match status" value="1"/>
</dbReference>